<sequence length="154" mass="17681">MSLIPPSSSLTGTRYTLYPRRPRTDSSIHEHCYGIPSKRMNRPPASFNPYITQSCVVRLSHPRSPIHKINSNCSPPSPRGLRHHRTRTRTSYERKEREASNAHQNPQPTYNYDAPPIHFPQHGAREGRHPQISRFISKVPSNCHPFESGSRPRV</sequence>
<protein>
    <submittedName>
        <fullName evidence="1">Uncharacterized protein</fullName>
    </submittedName>
</protein>
<evidence type="ECO:0000313" key="2">
    <source>
        <dbReference type="Proteomes" id="UP000308600"/>
    </source>
</evidence>
<organism evidence="1 2">
    <name type="scientific">Pluteus cervinus</name>
    <dbReference type="NCBI Taxonomy" id="181527"/>
    <lineage>
        <taxon>Eukaryota</taxon>
        <taxon>Fungi</taxon>
        <taxon>Dikarya</taxon>
        <taxon>Basidiomycota</taxon>
        <taxon>Agaricomycotina</taxon>
        <taxon>Agaricomycetes</taxon>
        <taxon>Agaricomycetidae</taxon>
        <taxon>Agaricales</taxon>
        <taxon>Pluteineae</taxon>
        <taxon>Pluteaceae</taxon>
        <taxon>Pluteus</taxon>
    </lineage>
</organism>
<evidence type="ECO:0000313" key="1">
    <source>
        <dbReference type="EMBL" id="TFK63607.1"/>
    </source>
</evidence>
<dbReference type="Proteomes" id="UP000308600">
    <property type="component" value="Unassembled WGS sequence"/>
</dbReference>
<reference evidence="1 2" key="1">
    <citation type="journal article" date="2019" name="Nat. Ecol. Evol.">
        <title>Megaphylogeny resolves global patterns of mushroom evolution.</title>
        <authorList>
            <person name="Varga T."/>
            <person name="Krizsan K."/>
            <person name="Foldi C."/>
            <person name="Dima B."/>
            <person name="Sanchez-Garcia M."/>
            <person name="Sanchez-Ramirez S."/>
            <person name="Szollosi G.J."/>
            <person name="Szarkandi J.G."/>
            <person name="Papp V."/>
            <person name="Albert L."/>
            <person name="Andreopoulos W."/>
            <person name="Angelini C."/>
            <person name="Antonin V."/>
            <person name="Barry K.W."/>
            <person name="Bougher N.L."/>
            <person name="Buchanan P."/>
            <person name="Buyck B."/>
            <person name="Bense V."/>
            <person name="Catcheside P."/>
            <person name="Chovatia M."/>
            <person name="Cooper J."/>
            <person name="Damon W."/>
            <person name="Desjardin D."/>
            <person name="Finy P."/>
            <person name="Geml J."/>
            <person name="Haridas S."/>
            <person name="Hughes K."/>
            <person name="Justo A."/>
            <person name="Karasinski D."/>
            <person name="Kautmanova I."/>
            <person name="Kiss B."/>
            <person name="Kocsube S."/>
            <person name="Kotiranta H."/>
            <person name="LaButti K.M."/>
            <person name="Lechner B.E."/>
            <person name="Liimatainen K."/>
            <person name="Lipzen A."/>
            <person name="Lukacs Z."/>
            <person name="Mihaltcheva S."/>
            <person name="Morgado L.N."/>
            <person name="Niskanen T."/>
            <person name="Noordeloos M.E."/>
            <person name="Ohm R.A."/>
            <person name="Ortiz-Santana B."/>
            <person name="Ovrebo C."/>
            <person name="Racz N."/>
            <person name="Riley R."/>
            <person name="Savchenko A."/>
            <person name="Shiryaev A."/>
            <person name="Soop K."/>
            <person name="Spirin V."/>
            <person name="Szebenyi C."/>
            <person name="Tomsovsky M."/>
            <person name="Tulloss R.E."/>
            <person name="Uehling J."/>
            <person name="Grigoriev I.V."/>
            <person name="Vagvolgyi C."/>
            <person name="Papp T."/>
            <person name="Martin F.M."/>
            <person name="Miettinen O."/>
            <person name="Hibbett D.S."/>
            <person name="Nagy L.G."/>
        </authorList>
    </citation>
    <scope>NUCLEOTIDE SEQUENCE [LARGE SCALE GENOMIC DNA]</scope>
    <source>
        <strain evidence="1 2">NL-1719</strain>
    </source>
</reference>
<accession>A0ACD3AFI6</accession>
<proteinExistence type="predicted"/>
<name>A0ACD3AFI6_9AGAR</name>
<feature type="non-terminal residue" evidence="1">
    <location>
        <position position="154"/>
    </location>
</feature>
<keyword evidence="2" id="KW-1185">Reference proteome</keyword>
<gene>
    <name evidence="1" type="ORF">BDN72DRAFT_847448</name>
</gene>
<dbReference type="EMBL" id="ML208514">
    <property type="protein sequence ID" value="TFK63607.1"/>
    <property type="molecule type" value="Genomic_DNA"/>
</dbReference>